<comment type="subcellular location">
    <subcellularLocation>
        <location evidence="1">Cell membrane</location>
        <topology evidence="1">Multi-pass membrane protein</topology>
    </subcellularLocation>
</comment>
<feature type="transmembrane region" description="Helical" evidence="6">
    <location>
        <begin position="240"/>
        <end position="266"/>
    </location>
</feature>
<keyword evidence="5 6" id="KW-0472">Membrane</keyword>
<evidence type="ECO:0000256" key="1">
    <source>
        <dbReference type="ARBA" id="ARBA00004651"/>
    </source>
</evidence>
<evidence type="ECO:0000313" key="8">
    <source>
        <dbReference type="Proteomes" id="UP001198571"/>
    </source>
</evidence>
<feature type="transmembrane region" description="Helical" evidence="6">
    <location>
        <begin position="154"/>
        <end position="174"/>
    </location>
</feature>
<dbReference type="EMBL" id="JACDXX010000011">
    <property type="protein sequence ID" value="MCB5410956.1"/>
    <property type="molecule type" value="Genomic_DNA"/>
</dbReference>
<keyword evidence="4 6" id="KW-1133">Transmembrane helix</keyword>
<dbReference type="CDD" id="cd06581">
    <property type="entry name" value="TM_PBP1_LivM_like"/>
    <property type="match status" value="1"/>
</dbReference>
<dbReference type="RefSeq" id="WP_226936298.1">
    <property type="nucleotide sequence ID" value="NZ_JACDXX010000011.1"/>
</dbReference>
<feature type="transmembrane region" description="Helical" evidence="6">
    <location>
        <begin position="38"/>
        <end position="55"/>
    </location>
</feature>
<reference evidence="7 8" key="1">
    <citation type="submission" date="2020-07" db="EMBL/GenBank/DDBJ databases">
        <title>Pseudogemmobacter sp. nov., isolated from poultry manure in Taiwan.</title>
        <authorList>
            <person name="Lin S.-Y."/>
            <person name="Tang Y.-S."/>
            <person name="Young C.-C."/>
        </authorList>
    </citation>
    <scope>NUCLEOTIDE SEQUENCE [LARGE SCALE GENOMIC DNA]</scope>
    <source>
        <strain evidence="7 8">CC-YST710</strain>
    </source>
</reference>
<proteinExistence type="predicted"/>
<protein>
    <submittedName>
        <fullName evidence="7">Branched-chain amino acid ABC transporter permease</fullName>
    </submittedName>
</protein>
<dbReference type="InterPro" id="IPR043428">
    <property type="entry name" value="LivM-like"/>
</dbReference>
<gene>
    <name evidence="7" type="ORF">H0485_13210</name>
</gene>
<keyword evidence="2" id="KW-1003">Cell membrane</keyword>
<dbReference type="InterPro" id="IPR001851">
    <property type="entry name" value="ABC_transp_permease"/>
</dbReference>
<feature type="transmembrane region" description="Helical" evidence="6">
    <location>
        <begin position="278"/>
        <end position="300"/>
    </location>
</feature>
<evidence type="ECO:0000256" key="5">
    <source>
        <dbReference type="ARBA" id="ARBA00023136"/>
    </source>
</evidence>
<evidence type="ECO:0000256" key="3">
    <source>
        <dbReference type="ARBA" id="ARBA00022692"/>
    </source>
</evidence>
<comment type="caution">
    <text evidence="7">The sequence shown here is derived from an EMBL/GenBank/DDBJ whole genome shotgun (WGS) entry which is preliminary data.</text>
</comment>
<name>A0ABS8CNH3_9RHOB</name>
<accession>A0ABS8CNH3</accession>
<dbReference type="PANTHER" id="PTHR30482:SF10">
    <property type="entry name" value="HIGH-AFFINITY BRANCHED-CHAIN AMINO ACID TRANSPORT PROTEIN BRAE"/>
    <property type="match status" value="1"/>
</dbReference>
<feature type="transmembrane region" description="Helical" evidence="6">
    <location>
        <begin position="87"/>
        <end position="104"/>
    </location>
</feature>
<feature type="transmembrane region" description="Helical" evidence="6">
    <location>
        <begin position="204"/>
        <end position="228"/>
    </location>
</feature>
<evidence type="ECO:0000313" key="7">
    <source>
        <dbReference type="EMBL" id="MCB5410956.1"/>
    </source>
</evidence>
<keyword evidence="8" id="KW-1185">Reference proteome</keyword>
<dbReference type="Proteomes" id="UP001198571">
    <property type="component" value="Unassembled WGS sequence"/>
</dbReference>
<sequence length="309" mass="33168">MTRLSATNRIAAGIFALFLILPLFGLADYWLYTITIGFYYALLASSWSLLVGYVGRISFAQAAMSGFGAYVALLTAGHFGLSPLPGILLGALAAAGFGVVIGVLTLRLHGAYLGLTTIAFAEILRITATAEHKLTMGTRGLPAPPLWEGITQLGYYYVFLGVLLASLGLMILLLRSRIGLFFQAIREDEDGAASLGVRVTLWKVLAFALSTGFAGLAGGFYAHFIQLIAPSMMSMQEMGYILSMAVIGGFSNIIYAALGGILLQGLLEALREIGEWRLVIFGLIAILVLRFAPNGIFGSLEKWLGRRKN</sequence>
<organism evidence="7 8">
    <name type="scientific">Pseudogemmobacter faecipullorum</name>
    <dbReference type="NCBI Taxonomy" id="2755041"/>
    <lineage>
        <taxon>Bacteria</taxon>
        <taxon>Pseudomonadati</taxon>
        <taxon>Pseudomonadota</taxon>
        <taxon>Alphaproteobacteria</taxon>
        <taxon>Rhodobacterales</taxon>
        <taxon>Paracoccaceae</taxon>
        <taxon>Pseudogemmobacter</taxon>
    </lineage>
</organism>
<feature type="transmembrane region" description="Helical" evidence="6">
    <location>
        <begin position="111"/>
        <end position="128"/>
    </location>
</feature>
<evidence type="ECO:0000256" key="2">
    <source>
        <dbReference type="ARBA" id="ARBA00022475"/>
    </source>
</evidence>
<dbReference type="PANTHER" id="PTHR30482">
    <property type="entry name" value="HIGH-AFFINITY BRANCHED-CHAIN AMINO ACID TRANSPORT SYSTEM PERMEASE"/>
    <property type="match status" value="1"/>
</dbReference>
<keyword evidence="3 6" id="KW-0812">Transmembrane</keyword>
<feature type="transmembrane region" description="Helical" evidence="6">
    <location>
        <begin position="12"/>
        <end position="32"/>
    </location>
</feature>
<dbReference type="Pfam" id="PF02653">
    <property type="entry name" value="BPD_transp_2"/>
    <property type="match status" value="1"/>
</dbReference>
<evidence type="ECO:0000256" key="6">
    <source>
        <dbReference type="SAM" id="Phobius"/>
    </source>
</evidence>
<evidence type="ECO:0000256" key="4">
    <source>
        <dbReference type="ARBA" id="ARBA00022989"/>
    </source>
</evidence>